<feature type="domain" description="PHD-type" evidence="10">
    <location>
        <begin position="661"/>
        <end position="801"/>
    </location>
</feature>
<dbReference type="EMBL" id="KZ819603">
    <property type="protein sequence ID" value="PWN34488.1"/>
    <property type="molecule type" value="Genomic_DNA"/>
</dbReference>
<feature type="region of interest" description="Disordered" evidence="7">
    <location>
        <begin position="784"/>
        <end position="842"/>
    </location>
</feature>
<dbReference type="EC" id="1.14.11.66" evidence="2"/>
<name>A0A316VBK1_9BASI</name>
<evidence type="ECO:0000256" key="4">
    <source>
        <dbReference type="ARBA" id="ARBA00022771"/>
    </source>
</evidence>
<dbReference type="AlphaFoldDB" id="A0A316VBK1"/>
<dbReference type="GO" id="GO:0140684">
    <property type="term" value="F:histone H3K9me2/H3K9me3 demethylase activity"/>
    <property type="evidence" value="ECO:0007669"/>
    <property type="project" value="UniProtKB-EC"/>
</dbReference>
<evidence type="ECO:0000256" key="7">
    <source>
        <dbReference type="SAM" id="MobiDB-lite"/>
    </source>
</evidence>
<feature type="region of interest" description="Disordered" evidence="7">
    <location>
        <begin position="158"/>
        <end position="183"/>
    </location>
</feature>
<evidence type="ECO:0000313" key="12">
    <source>
        <dbReference type="Proteomes" id="UP000245771"/>
    </source>
</evidence>
<evidence type="ECO:0000256" key="6">
    <source>
        <dbReference type="ARBA" id="ARBA00049349"/>
    </source>
</evidence>
<dbReference type="OrthoDB" id="9547406at2759"/>
<evidence type="ECO:0000256" key="1">
    <source>
        <dbReference type="ARBA" id="ARBA00009711"/>
    </source>
</evidence>
<evidence type="ECO:0000256" key="2">
    <source>
        <dbReference type="ARBA" id="ARBA00012900"/>
    </source>
</evidence>
<dbReference type="GO" id="GO:0051864">
    <property type="term" value="F:histone H3K36 demethylase activity"/>
    <property type="evidence" value="ECO:0007669"/>
    <property type="project" value="TreeGrafter"/>
</dbReference>
<feature type="compositionally biased region" description="Acidic residues" evidence="7">
    <location>
        <begin position="640"/>
        <end position="650"/>
    </location>
</feature>
<feature type="compositionally biased region" description="Low complexity" evidence="7">
    <location>
        <begin position="1013"/>
        <end position="1026"/>
    </location>
</feature>
<dbReference type="PROSITE" id="PS51183">
    <property type="entry name" value="JMJN"/>
    <property type="match status" value="1"/>
</dbReference>
<evidence type="ECO:0000256" key="5">
    <source>
        <dbReference type="ARBA" id="ARBA00022833"/>
    </source>
</evidence>
<dbReference type="InterPro" id="IPR003349">
    <property type="entry name" value="JmjN"/>
</dbReference>
<feature type="compositionally biased region" description="Basic and acidic residues" evidence="7">
    <location>
        <begin position="240"/>
        <end position="257"/>
    </location>
</feature>
<dbReference type="PROSITE" id="PS51184">
    <property type="entry name" value="JMJC"/>
    <property type="match status" value="1"/>
</dbReference>
<dbReference type="Proteomes" id="UP000245771">
    <property type="component" value="Unassembled WGS sequence"/>
</dbReference>
<evidence type="ECO:0000259" key="10">
    <source>
        <dbReference type="PROSITE" id="PS51805"/>
    </source>
</evidence>
<dbReference type="PANTHER" id="PTHR10694">
    <property type="entry name" value="LYSINE-SPECIFIC DEMETHYLASE"/>
    <property type="match status" value="1"/>
</dbReference>
<feature type="region of interest" description="Disordered" evidence="7">
    <location>
        <begin position="583"/>
        <end position="656"/>
    </location>
</feature>
<feature type="region of interest" description="Disordered" evidence="7">
    <location>
        <begin position="1004"/>
        <end position="1063"/>
    </location>
</feature>
<dbReference type="PROSITE" id="PS51805">
    <property type="entry name" value="EPHD"/>
    <property type="match status" value="1"/>
</dbReference>
<dbReference type="InterPro" id="IPR034732">
    <property type="entry name" value="EPHD"/>
</dbReference>
<protein>
    <recommendedName>
        <fullName evidence="2">[histone H3]-trimethyl-L-lysine(9) demethylase</fullName>
        <ecNumber evidence="2">1.14.11.66</ecNumber>
    </recommendedName>
</protein>
<dbReference type="Gene3D" id="3.30.40.10">
    <property type="entry name" value="Zinc/RING finger domain, C3HC4 (zinc finger)"/>
    <property type="match status" value="1"/>
</dbReference>
<organism evidence="11 12">
    <name type="scientific">Meira miltonrushii</name>
    <dbReference type="NCBI Taxonomy" id="1280837"/>
    <lineage>
        <taxon>Eukaryota</taxon>
        <taxon>Fungi</taxon>
        <taxon>Dikarya</taxon>
        <taxon>Basidiomycota</taxon>
        <taxon>Ustilaginomycotina</taxon>
        <taxon>Exobasidiomycetes</taxon>
        <taxon>Exobasidiales</taxon>
        <taxon>Brachybasidiaceae</taxon>
        <taxon>Meira</taxon>
    </lineage>
</organism>
<feature type="region of interest" description="Disordered" evidence="7">
    <location>
        <begin position="240"/>
        <end position="336"/>
    </location>
</feature>
<sequence>MISIEQSLTQPMATAIKQKHTFTPELSHDHDSLTSRSDHYDRIQDAGNFAEAFYGSALPPSPPSSAHSSTLAETQQRQQSEDIKPDTTKLSPLRPAYLYLEGEDAEVPEHPTDDIKGVPVFTPTWEEFKDFYSYCSRIDAWGMRSGIVKIIPPKEWTGSLPSLDGRQNGESSKQAGERYTEQNRLSQVRIKNSIEQIFTCAGAGVWRQSNVVHPGRIVNPKQWADICAQENLRGPEMARMKEVARRKQDDADEDGVRTRSGRGRGAGKSQSGPVPSKRKSTRVETGEQAYESVDTELTTASQETRSSPRKSSSISAHSSSPAKTLSSITNKTKMADRTTQEEWDLFDHINGWAKEAGQDAVPQDWAMDVCRAIEKEYWRGLNYGKPPMYGADLSGTLFTDETKDWNIGKLDNILTRLRLKRKLPGVTTPYLYFGMWRATFAWHVEDMDLYSINYIHFGAPKQWYSIRQADKQRFELAMASAFPADSSRCRHFMRHKSFLASPGFIESAAGRIKPLRLVQKAQEIVLTYPYGYHSGYNLGFNCAESVNFALERWLDIGRKATYCECTDDTVKMDVDAMLDESKEMEELDRKRKEREQKRFEEAGSTQTDEEKAEARKARERERRKRRKEEQDRLAALGLAPDDEPEEEDEEVHQAKKQKIDSFPCEFCPSTSKEDLIVIPSSKSKDDKVKRAHRLCASFLPETWIAPNSKPVKGIPRTPKEVVMGYEGIPKARWSLKCQNCKENQLSKRGAKVQCTYGRCSRTSHVSCALQEGSGWMLDVLPESEADEVEGRTKAAPSKSTKGGKSKKAAKADSNKEDDEEVEQVITGQSSSSTVEEEDDDKDPRMVMLCKVHNPYEREREMGYKVDILRVCLQTLMPSQKICVRTHTGLWETMLQRYERPSEDDKHKFDEGDVILADGSRVKGAKVVFDSETMRLAEDVVWYRDEADYMREKGQLKSAESMVEESKRSKIELQKYMHTLYQGLQSIVKEAVKPADRDRRAAEIERKRREHEQQQQQQQGQQQQQTQLPIPSLSVENFDRARTPVVPSQPEGEPHVQITDPDTIAGTDRLLLAAQLDVSRGGA</sequence>
<dbReference type="GO" id="GO:0008270">
    <property type="term" value="F:zinc ion binding"/>
    <property type="evidence" value="ECO:0007669"/>
    <property type="project" value="UniProtKB-KW"/>
</dbReference>
<dbReference type="PANTHER" id="PTHR10694:SF7">
    <property type="entry name" value="[HISTONE H3]-TRIMETHYL-L-LYSINE(9) DEMETHYLASE"/>
    <property type="match status" value="1"/>
</dbReference>
<dbReference type="GO" id="GO:0000785">
    <property type="term" value="C:chromatin"/>
    <property type="evidence" value="ECO:0007669"/>
    <property type="project" value="TreeGrafter"/>
</dbReference>
<feature type="domain" description="JmjN" evidence="8">
    <location>
        <begin position="118"/>
        <end position="159"/>
    </location>
</feature>
<keyword evidence="4" id="KW-0863">Zinc-finger</keyword>
<feature type="compositionally biased region" description="Basic and acidic residues" evidence="7">
    <location>
        <begin position="587"/>
        <end position="601"/>
    </location>
</feature>
<evidence type="ECO:0000259" key="9">
    <source>
        <dbReference type="PROSITE" id="PS51184"/>
    </source>
</evidence>
<dbReference type="GO" id="GO:0010468">
    <property type="term" value="P:regulation of gene expression"/>
    <property type="evidence" value="ECO:0007669"/>
    <property type="project" value="TreeGrafter"/>
</dbReference>
<dbReference type="GeneID" id="37020299"/>
<keyword evidence="5" id="KW-0862">Zinc</keyword>
<dbReference type="InParanoid" id="A0A316VBK1"/>
<comment type="catalytic activity">
    <reaction evidence="6">
        <text>N(6),N(6),N(6)-trimethyl-L-lysyl(9)-[histone H3] + 2 2-oxoglutarate + 2 O2 = N(6)-methyl-L-lysyl(9)-[histone H3] + 2 formaldehyde + 2 succinate + 2 CO2</text>
        <dbReference type="Rhea" id="RHEA:60200"/>
        <dbReference type="Rhea" id="RHEA-COMP:15538"/>
        <dbReference type="Rhea" id="RHEA-COMP:15542"/>
        <dbReference type="ChEBI" id="CHEBI:15379"/>
        <dbReference type="ChEBI" id="CHEBI:16526"/>
        <dbReference type="ChEBI" id="CHEBI:16810"/>
        <dbReference type="ChEBI" id="CHEBI:16842"/>
        <dbReference type="ChEBI" id="CHEBI:30031"/>
        <dbReference type="ChEBI" id="CHEBI:61929"/>
        <dbReference type="ChEBI" id="CHEBI:61961"/>
        <dbReference type="EC" id="1.14.11.66"/>
    </reaction>
</comment>
<dbReference type="SMART" id="SM00558">
    <property type="entry name" value="JmjC"/>
    <property type="match status" value="1"/>
</dbReference>
<comment type="similarity">
    <text evidence="1">Belongs to the JHDM3 histone demethylase family.</text>
</comment>
<feature type="domain" description="JmjC" evidence="9">
    <location>
        <begin position="399"/>
        <end position="565"/>
    </location>
</feature>
<dbReference type="Pfam" id="PF02373">
    <property type="entry name" value="JmjC"/>
    <property type="match status" value="1"/>
</dbReference>
<dbReference type="Gene3D" id="2.60.120.650">
    <property type="entry name" value="Cupin"/>
    <property type="match status" value="2"/>
</dbReference>
<dbReference type="Pfam" id="PF02375">
    <property type="entry name" value="JmjN"/>
    <property type="match status" value="1"/>
</dbReference>
<evidence type="ECO:0000256" key="3">
    <source>
        <dbReference type="ARBA" id="ARBA00022723"/>
    </source>
</evidence>
<evidence type="ECO:0000313" key="11">
    <source>
        <dbReference type="EMBL" id="PWN34488.1"/>
    </source>
</evidence>
<feature type="compositionally biased region" description="Low complexity" evidence="7">
    <location>
        <begin position="309"/>
        <end position="323"/>
    </location>
</feature>
<dbReference type="GO" id="GO:0005634">
    <property type="term" value="C:nucleus"/>
    <property type="evidence" value="ECO:0007669"/>
    <property type="project" value="TreeGrafter"/>
</dbReference>
<dbReference type="InterPro" id="IPR013083">
    <property type="entry name" value="Znf_RING/FYVE/PHD"/>
</dbReference>
<feature type="region of interest" description="Disordered" evidence="7">
    <location>
        <begin position="53"/>
        <end position="89"/>
    </location>
</feature>
<evidence type="ECO:0000259" key="8">
    <source>
        <dbReference type="PROSITE" id="PS51183"/>
    </source>
</evidence>
<dbReference type="RefSeq" id="XP_025354790.1">
    <property type="nucleotide sequence ID" value="XM_025498518.1"/>
</dbReference>
<dbReference type="InterPro" id="IPR003347">
    <property type="entry name" value="JmjC_dom"/>
</dbReference>
<keyword evidence="3" id="KW-0479">Metal-binding</keyword>
<keyword evidence="12" id="KW-1185">Reference proteome</keyword>
<reference evidence="11 12" key="1">
    <citation type="journal article" date="2018" name="Mol. Biol. Evol.">
        <title>Broad Genomic Sampling Reveals a Smut Pathogenic Ancestry of the Fungal Clade Ustilaginomycotina.</title>
        <authorList>
            <person name="Kijpornyongpan T."/>
            <person name="Mondo S.J."/>
            <person name="Barry K."/>
            <person name="Sandor L."/>
            <person name="Lee J."/>
            <person name="Lipzen A."/>
            <person name="Pangilinan J."/>
            <person name="LaButti K."/>
            <person name="Hainaut M."/>
            <person name="Henrissat B."/>
            <person name="Grigoriev I.V."/>
            <person name="Spatafora J.W."/>
            <person name="Aime M.C."/>
        </authorList>
    </citation>
    <scope>NUCLEOTIDE SEQUENCE [LARGE SCALE GENOMIC DNA]</scope>
    <source>
        <strain evidence="11 12">MCA 3882</strain>
    </source>
</reference>
<dbReference type="STRING" id="1280837.A0A316VBK1"/>
<dbReference type="SUPFAM" id="SSF51197">
    <property type="entry name" value="Clavaminate synthase-like"/>
    <property type="match status" value="1"/>
</dbReference>
<proteinExistence type="inferred from homology"/>
<dbReference type="Pfam" id="PF13832">
    <property type="entry name" value="zf-HC5HC2H_2"/>
    <property type="match status" value="1"/>
</dbReference>
<accession>A0A316VBK1</accession>
<dbReference type="CDD" id="cd15571">
    <property type="entry name" value="ePHD"/>
    <property type="match status" value="1"/>
</dbReference>
<feature type="compositionally biased region" description="Polar residues" evidence="7">
    <location>
        <begin position="295"/>
        <end position="304"/>
    </location>
</feature>
<feature type="compositionally biased region" description="Basic and acidic residues" evidence="7">
    <location>
        <begin position="608"/>
        <end position="620"/>
    </location>
</feature>
<gene>
    <name evidence="11" type="ORF">FA14DRAFT_160077</name>
</gene>
<dbReference type="SMART" id="SM00545">
    <property type="entry name" value="JmjN"/>
    <property type="match status" value="1"/>
</dbReference>